<dbReference type="InterPro" id="IPR008318">
    <property type="entry name" value="UCP030820"/>
</dbReference>
<name>A0ABT7XI14_9NEIS</name>
<evidence type="ECO:0000313" key="2">
    <source>
        <dbReference type="Proteomes" id="UP001168540"/>
    </source>
</evidence>
<sequence>MQKIIKDGAIVTDDWVRLPLAEDGTVANVPQDSDVIVPLAAWLAEPQRWQSRVGRTAVWLAPDDDPAKLAASLDRLPLVAVDFPAFADGRGYSIGRLLRERYNYAGELRALGDVGQDQLHYLWQVGFNAFEIKPSQNIELALQALARFSERYQATFREPEPLFRRRVTGE</sequence>
<comment type="caution">
    <text evidence="1">The sequence shown here is derived from an EMBL/GenBank/DDBJ whole genome shotgun (WGS) entry which is preliminary data.</text>
</comment>
<dbReference type="PIRSF" id="PIRSF030820">
    <property type="entry name" value="UCP030820"/>
    <property type="match status" value="1"/>
</dbReference>
<reference evidence="1" key="1">
    <citation type="submission" date="2023-06" db="EMBL/GenBank/DDBJ databases">
        <authorList>
            <person name="Zhang S."/>
        </authorList>
    </citation>
    <scope>NUCLEOTIDE SEQUENCE</scope>
    <source>
        <strain evidence="1">SG2303</strain>
    </source>
</reference>
<dbReference type="EMBL" id="JAUEDK010000001">
    <property type="protein sequence ID" value="MDN0073370.1"/>
    <property type="molecule type" value="Genomic_DNA"/>
</dbReference>
<dbReference type="Proteomes" id="UP001168540">
    <property type="component" value="Unassembled WGS sequence"/>
</dbReference>
<protein>
    <submittedName>
        <fullName evidence="1">DUF934 domain-containing protein</fullName>
    </submittedName>
</protein>
<dbReference type="Pfam" id="PF06073">
    <property type="entry name" value="DUF934"/>
    <property type="match status" value="1"/>
</dbReference>
<dbReference type="RefSeq" id="WP_289827891.1">
    <property type="nucleotide sequence ID" value="NZ_JAUEDK010000001.1"/>
</dbReference>
<evidence type="ECO:0000313" key="1">
    <source>
        <dbReference type="EMBL" id="MDN0073370.1"/>
    </source>
</evidence>
<keyword evidence="2" id="KW-1185">Reference proteome</keyword>
<proteinExistence type="predicted"/>
<organism evidence="1 2">
    <name type="scientific">Crenobacter oryzisoli</name>
    <dbReference type="NCBI Taxonomy" id="3056844"/>
    <lineage>
        <taxon>Bacteria</taxon>
        <taxon>Pseudomonadati</taxon>
        <taxon>Pseudomonadota</taxon>
        <taxon>Betaproteobacteria</taxon>
        <taxon>Neisseriales</taxon>
        <taxon>Neisseriaceae</taxon>
        <taxon>Crenobacter</taxon>
    </lineage>
</organism>
<accession>A0ABT7XI14</accession>
<gene>
    <name evidence="1" type="ORF">QU481_00460</name>
</gene>